<dbReference type="EMBL" id="AJAT01000017">
    <property type="protein sequence ID" value="EOL42530.1"/>
    <property type="molecule type" value="Genomic_DNA"/>
</dbReference>
<dbReference type="InterPro" id="IPR016181">
    <property type="entry name" value="Acyl_CoA_acyltransferase"/>
</dbReference>
<organism evidence="1 2">
    <name type="scientific">Enterococcus phoeniculicola ATCC BAA-412</name>
    <dbReference type="NCBI Taxonomy" id="1158610"/>
    <lineage>
        <taxon>Bacteria</taxon>
        <taxon>Bacillati</taxon>
        <taxon>Bacillota</taxon>
        <taxon>Bacilli</taxon>
        <taxon>Lactobacillales</taxon>
        <taxon>Enterococcaceae</taxon>
        <taxon>Enterococcus</taxon>
    </lineage>
</organism>
<dbReference type="SUPFAM" id="SSF55729">
    <property type="entry name" value="Acyl-CoA N-acyltransferases (Nat)"/>
    <property type="match status" value="1"/>
</dbReference>
<dbReference type="eggNOG" id="ENOG5033KN5">
    <property type="taxonomic scope" value="Bacteria"/>
</dbReference>
<reference evidence="1 2" key="1">
    <citation type="submission" date="2013-02" db="EMBL/GenBank/DDBJ databases">
        <title>The Genome Sequence of Enterococcus phoeniculicola BAA-412.</title>
        <authorList>
            <consortium name="The Broad Institute Genome Sequencing Platform"/>
            <consortium name="The Broad Institute Genome Sequencing Center for Infectious Disease"/>
            <person name="Earl A.M."/>
            <person name="Gilmore M.S."/>
            <person name="Lebreton F."/>
            <person name="Walker B."/>
            <person name="Young S.K."/>
            <person name="Zeng Q."/>
            <person name="Gargeya S."/>
            <person name="Fitzgerald M."/>
            <person name="Haas B."/>
            <person name="Abouelleil A."/>
            <person name="Alvarado L."/>
            <person name="Arachchi H.M."/>
            <person name="Berlin A.M."/>
            <person name="Chapman S.B."/>
            <person name="Dewar J."/>
            <person name="Goldberg J."/>
            <person name="Griggs A."/>
            <person name="Gujja S."/>
            <person name="Hansen M."/>
            <person name="Howarth C."/>
            <person name="Imamovic A."/>
            <person name="Larimer J."/>
            <person name="McCowan C."/>
            <person name="Murphy C."/>
            <person name="Neiman D."/>
            <person name="Pearson M."/>
            <person name="Priest M."/>
            <person name="Roberts A."/>
            <person name="Saif S."/>
            <person name="Shea T."/>
            <person name="Sisk P."/>
            <person name="Sykes S."/>
            <person name="Wortman J."/>
            <person name="Nusbaum C."/>
            <person name="Birren B."/>
        </authorList>
    </citation>
    <scope>NUCLEOTIDE SEQUENCE [LARGE SCALE GENOMIC DNA]</scope>
    <source>
        <strain evidence="1 2">ATCC BAA-412</strain>
    </source>
</reference>
<name>R3WKY8_9ENTE</name>
<dbReference type="AlphaFoldDB" id="R3WKY8"/>
<dbReference type="STRING" id="154621.RV11_GL000700"/>
<evidence type="ECO:0008006" key="3">
    <source>
        <dbReference type="Google" id="ProtNLM"/>
    </source>
</evidence>
<accession>R3WKY8</accession>
<gene>
    <name evidence="1" type="ORF">UC3_02882</name>
</gene>
<keyword evidence="2" id="KW-1185">Reference proteome</keyword>
<proteinExistence type="predicted"/>
<evidence type="ECO:0000313" key="1">
    <source>
        <dbReference type="EMBL" id="EOL42530.1"/>
    </source>
</evidence>
<dbReference type="Proteomes" id="UP000013785">
    <property type="component" value="Unassembled WGS sequence"/>
</dbReference>
<evidence type="ECO:0000313" key="2">
    <source>
        <dbReference type="Proteomes" id="UP000013785"/>
    </source>
</evidence>
<dbReference type="PATRIC" id="fig|1158610.3.peg.2865"/>
<dbReference type="HOGENOM" id="CLU_1803114_0_0_9"/>
<protein>
    <recommendedName>
        <fullName evidence="3">N-acetyltransferase domain-containing protein</fullName>
    </recommendedName>
</protein>
<dbReference type="OrthoDB" id="2041496at2"/>
<dbReference type="RefSeq" id="WP_010769517.1">
    <property type="nucleotide sequence ID" value="NZ_ASWE01000001.1"/>
</dbReference>
<sequence>MKNTWYLFKEPYDKTIFYSKMAAYFAERTYRTQFPYLINSPETSWFVIEDEHKKVIGFSSFEEKRRGVEIGDVYVLNDEALWKKLVSKTIREAKKLNKPLLFTAVKTKEEASFFQYKGFKVQRFSKNYLYLEMKVPVIE</sequence>
<comment type="caution">
    <text evidence="1">The sequence shown here is derived from an EMBL/GenBank/DDBJ whole genome shotgun (WGS) entry which is preliminary data.</text>
</comment>
<dbReference type="Gene3D" id="3.40.630.30">
    <property type="match status" value="1"/>
</dbReference>